<accession>A0A511WRK6</accession>
<comment type="caution">
    <text evidence="1">The sequence shown here is derived from an EMBL/GenBank/DDBJ whole genome shotgun (WGS) entry which is preliminary data.</text>
</comment>
<keyword evidence="2" id="KW-1185">Reference proteome</keyword>
<dbReference type="OrthoDB" id="2971473at2"/>
<protein>
    <recommendedName>
        <fullName evidence="3">Aspartyl-phosphate phosphatase Spo0E family protein</fullName>
    </recommendedName>
</protein>
<proteinExistence type="predicted"/>
<dbReference type="GO" id="GO:0043937">
    <property type="term" value="P:regulation of sporulation"/>
    <property type="evidence" value="ECO:0007669"/>
    <property type="project" value="InterPro"/>
</dbReference>
<dbReference type="Gene3D" id="4.10.280.10">
    <property type="entry name" value="Helix-loop-helix DNA-binding domain"/>
    <property type="match status" value="1"/>
</dbReference>
<dbReference type="RefSeq" id="WP_146812653.1">
    <property type="nucleotide sequence ID" value="NZ_BJYD01000002.1"/>
</dbReference>
<dbReference type="InterPro" id="IPR036638">
    <property type="entry name" value="HLH_DNA-bd_sf"/>
</dbReference>
<dbReference type="GO" id="GO:0046983">
    <property type="term" value="F:protein dimerization activity"/>
    <property type="evidence" value="ECO:0007669"/>
    <property type="project" value="InterPro"/>
</dbReference>
<evidence type="ECO:0008006" key="3">
    <source>
        <dbReference type="Google" id="ProtNLM"/>
    </source>
</evidence>
<dbReference type="InterPro" id="IPR037208">
    <property type="entry name" value="Spo0E-like_sf"/>
</dbReference>
<reference evidence="1 2" key="1">
    <citation type="submission" date="2019-07" db="EMBL/GenBank/DDBJ databases">
        <title>Whole genome shotgun sequence of Halobacillus faecis NBRC 103569.</title>
        <authorList>
            <person name="Hosoyama A."/>
            <person name="Uohara A."/>
            <person name="Ohji S."/>
            <person name="Ichikawa N."/>
        </authorList>
    </citation>
    <scope>NUCLEOTIDE SEQUENCE [LARGE SCALE GENOMIC DNA]</scope>
    <source>
        <strain evidence="1 2">NBRC 103569</strain>
    </source>
</reference>
<name>A0A511WRK6_9BACI</name>
<dbReference type="SUPFAM" id="SSF140500">
    <property type="entry name" value="BAS1536-like"/>
    <property type="match status" value="1"/>
</dbReference>
<evidence type="ECO:0000313" key="1">
    <source>
        <dbReference type="EMBL" id="GEN51882.1"/>
    </source>
</evidence>
<dbReference type="Proteomes" id="UP000321886">
    <property type="component" value="Unassembled WGS sequence"/>
</dbReference>
<dbReference type="EMBL" id="BJYD01000002">
    <property type="protein sequence ID" value="GEN51882.1"/>
    <property type="molecule type" value="Genomic_DNA"/>
</dbReference>
<evidence type="ECO:0000313" key="2">
    <source>
        <dbReference type="Proteomes" id="UP000321886"/>
    </source>
</evidence>
<gene>
    <name evidence="1" type="ORF">HFA01_01440</name>
</gene>
<dbReference type="Pfam" id="PF09388">
    <property type="entry name" value="SpoOE-like"/>
    <property type="match status" value="1"/>
</dbReference>
<organism evidence="1 2">
    <name type="scientific">Halobacillus faecis</name>
    <dbReference type="NCBI Taxonomy" id="360184"/>
    <lineage>
        <taxon>Bacteria</taxon>
        <taxon>Bacillati</taxon>
        <taxon>Bacillota</taxon>
        <taxon>Bacilli</taxon>
        <taxon>Bacillales</taxon>
        <taxon>Bacillaceae</taxon>
        <taxon>Halobacillus</taxon>
    </lineage>
</organism>
<sequence>MDCEKLRNEIEDKRREMYQAYLIDQNYSNALVKSQELDAMLNKFRTMCQKPFMIAMSLVML</sequence>
<dbReference type="AlphaFoldDB" id="A0A511WRK6"/>
<dbReference type="InterPro" id="IPR018540">
    <property type="entry name" value="Spo0E-like"/>
</dbReference>